<dbReference type="EMBL" id="AWNI01000004">
    <property type="protein sequence ID" value="ETS64650.1"/>
    <property type="molecule type" value="Genomic_DNA"/>
</dbReference>
<keyword evidence="3" id="KW-1185">Reference proteome</keyword>
<dbReference type="OrthoDB" id="20835at2759"/>
<comment type="caution">
    <text evidence="2">The sequence shown here is derived from an EMBL/GenBank/DDBJ whole genome shotgun (WGS) entry which is preliminary data.</text>
</comment>
<dbReference type="PANTHER" id="PTHR34066:SF1">
    <property type="entry name" value="DUF1764 FAMILY PROTEIN"/>
    <property type="match status" value="1"/>
</dbReference>
<reference evidence="2 3" key="1">
    <citation type="journal article" date="2014" name="Genome Announc.">
        <title>Genome sequence of the basidiomycetous fungus Pseudozyma aphidis DSM70725, an efficient producer of biosurfactant mannosylerythritol lipids.</title>
        <authorList>
            <person name="Lorenz S."/>
            <person name="Guenther M."/>
            <person name="Grumaz C."/>
            <person name="Rupp S."/>
            <person name="Zibek S."/>
            <person name="Sohn K."/>
        </authorList>
    </citation>
    <scope>NUCLEOTIDE SEQUENCE [LARGE SCALE GENOMIC DNA]</scope>
    <source>
        <strain evidence="3">ATCC 32657 / CBS 517.83 / DSM 70725 / JCM 10318 / NBRC 10182 / NRRL Y-7954 / St-0401</strain>
    </source>
</reference>
<feature type="compositionally biased region" description="Low complexity" evidence="1">
    <location>
        <begin position="95"/>
        <end position="109"/>
    </location>
</feature>
<evidence type="ECO:0000313" key="3">
    <source>
        <dbReference type="Proteomes" id="UP000019462"/>
    </source>
</evidence>
<gene>
    <name evidence="2" type="ORF">PaG_00591</name>
</gene>
<dbReference type="Proteomes" id="UP000019462">
    <property type="component" value="Unassembled WGS sequence"/>
</dbReference>
<proteinExistence type="predicted"/>
<dbReference type="PANTHER" id="PTHR34066">
    <property type="entry name" value="GROWTH FACTOR 2"/>
    <property type="match status" value="1"/>
</dbReference>
<feature type="compositionally biased region" description="Polar residues" evidence="1">
    <location>
        <begin position="53"/>
        <end position="63"/>
    </location>
</feature>
<organism evidence="2 3">
    <name type="scientific">Moesziomyces aphidis</name>
    <name type="common">Pseudozyma aphidis</name>
    <dbReference type="NCBI Taxonomy" id="84754"/>
    <lineage>
        <taxon>Eukaryota</taxon>
        <taxon>Fungi</taxon>
        <taxon>Dikarya</taxon>
        <taxon>Basidiomycota</taxon>
        <taxon>Ustilaginomycotina</taxon>
        <taxon>Ustilaginomycetes</taxon>
        <taxon>Ustilaginales</taxon>
        <taxon>Ustilaginaceae</taxon>
        <taxon>Moesziomyces</taxon>
    </lineage>
</organism>
<dbReference type="InterPro" id="IPR013885">
    <property type="entry name" value="DUF1764_euk"/>
</dbReference>
<protein>
    <recommendedName>
        <fullName evidence="4">DUF1764-domain-containing protein</fullName>
    </recommendedName>
</protein>
<feature type="compositionally biased region" description="Low complexity" evidence="1">
    <location>
        <begin position="25"/>
        <end position="46"/>
    </location>
</feature>
<dbReference type="HOGENOM" id="CLU_103523_1_0_1"/>
<dbReference type="AlphaFoldDB" id="W3VT19"/>
<accession>W3VT19</accession>
<evidence type="ECO:0000256" key="1">
    <source>
        <dbReference type="SAM" id="MobiDB-lite"/>
    </source>
</evidence>
<evidence type="ECO:0008006" key="4">
    <source>
        <dbReference type="Google" id="ProtNLM"/>
    </source>
</evidence>
<sequence>MGKSKTPVAASGKAAVASEIDDIFSSTTTPKSSSSKATRSQASTSKAMKRSKSSQPSDRMVSQSNSSSCASELKSKSKRKLESECGPSKKRAVEVVTDTSSSIPTSTAAPAPVKIRAKVLAGNGAYDAAKQSELDDFANSRGAGERKRTDDGLRIFSPAELGMNDKGGDTELCPFDCNCYRDIALFSVATLYHTGF</sequence>
<evidence type="ECO:0000313" key="2">
    <source>
        <dbReference type="EMBL" id="ETS64650.1"/>
    </source>
</evidence>
<dbReference type="Pfam" id="PF08576">
    <property type="entry name" value="DUF1764"/>
    <property type="match status" value="1"/>
</dbReference>
<feature type="region of interest" description="Disordered" evidence="1">
    <location>
        <begin position="1"/>
        <end position="109"/>
    </location>
</feature>
<name>W3VT19_MOEAP</name>